<keyword evidence="1 3" id="KW-0853">WD repeat</keyword>
<dbReference type="SUPFAM" id="SSF50978">
    <property type="entry name" value="WD40 repeat-like"/>
    <property type="match status" value="1"/>
</dbReference>
<dbReference type="HOGENOM" id="CLU_000288_57_18_1"/>
<feature type="repeat" description="WD" evidence="3">
    <location>
        <begin position="79"/>
        <end position="109"/>
    </location>
</feature>
<proteinExistence type="predicted"/>
<dbReference type="Pfam" id="PF00400">
    <property type="entry name" value="WD40"/>
    <property type="match status" value="3"/>
</dbReference>
<feature type="region of interest" description="Disordered" evidence="4">
    <location>
        <begin position="1"/>
        <end position="41"/>
    </location>
</feature>
<gene>
    <name evidence="5" type="ORF">PAXINDRAFT_15958</name>
</gene>
<feature type="repeat" description="WD" evidence="3">
    <location>
        <begin position="220"/>
        <end position="248"/>
    </location>
</feature>
<name>A0A0C9TKH3_PAXIN</name>
<dbReference type="PANTHER" id="PTHR19848:SF8">
    <property type="entry name" value="F-BOX AND WD REPEAT DOMAIN CONTAINING 7"/>
    <property type="match status" value="1"/>
</dbReference>
<evidence type="ECO:0000256" key="3">
    <source>
        <dbReference type="PROSITE-ProRule" id="PRU00221"/>
    </source>
</evidence>
<dbReference type="SMART" id="SM00320">
    <property type="entry name" value="WD40"/>
    <property type="match status" value="5"/>
</dbReference>
<reference evidence="6" key="2">
    <citation type="submission" date="2015-01" db="EMBL/GenBank/DDBJ databases">
        <title>Evolutionary Origins and Diversification of the Mycorrhizal Mutualists.</title>
        <authorList>
            <consortium name="DOE Joint Genome Institute"/>
            <consortium name="Mycorrhizal Genomics Consortium"/>
            <person name="Kohler A."/>
            <person name="Kuo A."/>
            <person name="Nagy L.G."/>
            <person name="Floudas D."/>
            <person name="Copeland A."/>
            <person name="Barry K.W."/>
            <person name="Cichocki N."/>
            <person name="Veneault-Fourrey C."/>
            <person name="LaButti K."/>
            <person name="Lindquist E.A."/>
            <person name="Lipzen A."/>
            <person name="Lundell T."/>
            <person name="Morin E."/>
            <person name="Murat C."/>
            <person name="Riley R."/>
            <person name="Ohm R."/>
            <person name="Sun H."/>
            <person name="Tunlid A."/>
            <person name="Henrissat B."/>
            <person name="Grigoriev I.V."/>
            <person name="Hibbett D.S."/>
            <person name="Martin F."/>
        </authorList>
    </citation>
    <scope>NUCLEOTIDE SEQUENCE [LARGE SCALE GENOMIC DNA]</scope>
    <source>
        <strain evidence="6">ATCC 200175</strain>
    </source>
</reference>
<dbReference type="EMBL" id="KN819386">
    <property type="protein sequence ID" value="KIJ11138.1"/>
    <property type="molecule type" value="Genomic_DNA"/>
</dbReference>
<dbReference type="Proteomes" id="UP000053647">
    <property type="component" value="Unassembled WGS sequence"/>
</dbReference>
<evidence type="ECO:0000256" key="1">
    <source>
        <dbReference type="ARBA" id="ARBA00022574"/>
    </source>
</evidence>
<protein>
    <submittedName>
        <fullName evidence="5">Uncharacterized protein</fullName>
    </submittedName>
</protein>
<dbReference type="Gene3D" id="2.130.10.10">
    <property type="entry name" value="YVTN repeat-like/Quinoprotein amine dehydrogenase"/>
    <property type="match status" value="2"/>
</dbReference>
<keyword evidence="2" id="KW-0677">Repeat</keyword>
<dbReference type="InterPro" id="IPR015943">
    <property type="entry name" value="WD40/YVTN_repeat-like_dom_sf"/>
</dbReference>
<reference evidence="5 6" key="1">
    <citation type="submission" date="2014-06" db="EMBL/GenBank/DDBJ databases">
        <authorList>
            <consortium name="DOE Joint Genome Institute"/>
            <person name="Kuo A."/>
            <person name="Kohler A."/>
            <person name="Nagy L.G."/>
            <person name="Floudas D."/>
            <person name="Copeland A."/>
            <person name="Barry K.W."/>
            <person name="Cichocki N."/>
            <person name="Veneault-Fourrey C."/>
            <person name="LaButti K."/>
            <person name="Lindquist E.A."/>
            <person name="Lipzen A."/>
            <person name="Lundell T."/>
            <person name="Morin E."/>
            <person name="Murat C."/>
            <person name="Sun H."/>
            <person name="Tunlid A."/>
            <person name="Henrissat B."/>
            <person name="Grigoriev I.V."/>
            <person name="Hibbett D.S."/>
            <person name="Martin F."/>
            <person name="Nordberg H.P."/>
            <person name="Cantor M.N."/>
            <person name="Hua S.X."/>
        </authorList>
    </citation>
    <scope>NUCLEOTIDE SEQUENCE [LARGE SCALE GENOMIC DNA]</scope>
    <source>
        <strain evidence="5 6">ATCC 200175</strain>
    </source>
</reference>
<evidence type="ECO:0000256" key="2">
    <source>
        <dbReference type="ARBA" id="ARBA00022737"/>
    </source>
</evidence>
<evidence type="ECO:0000313" key="5">
    <source>
        <dbReference type="EMBL" id="KIJ11138.1"/>
    </source>
</evidence>
<evidence type="ECO:0000313" key="6">
    <source>
        <dbReference type="Proteomes" id="UP000053647"/>
    </source>
</evidence>
<dbReference type="AlphaFoldDB" id="A0A0C9TKH3"/>
<sequence>MLPTAVPQPRDITVLDEGPPDVDKEAPPPYAKEQKPSSQTPLTRSVVRLAFPPCRLACDSWDRTVIIWDMAPGEAERACPGHAESARSVAMAPDGNVFASGSDDNTLNVTGNQVGGPIATHPQRDGVWGVSFSPDGQHVAATGNGAVQIRNALIRALVTEMMHIPNGGDYTVVFSLDGSCIVAAGGDSVRVWEKEHTDYTICRWDMQSGAQIGIPLTGHSHDEKTLATALSDQTVRFWDLKTGRFPATVYIWDMKAG</sequence>
<accession>A0A0C9TKH3</accession>
<dbReference type="InterPro" id="IPR001680">
    <property type="entry name" value="WD40_rpt"/>
</dbReference>
<organism evidence="5 6">
    <name type="scientific">Paxillus involutus ATCC 200175</name>
    <dbReference type="NCBI Taxonomy" id="664439"/>
    <lineage>
        <taxon>Eukaryota</taxon>
        <taxon>Fungi</taxon>
        <taxon>Dikarya</taxon>
        <taxon>Basidiomycota</taxon>
        <taxon>Agaricomycotina</taxon>
        <taxon>Agaricomycetes</taxon>
        <taxon>Agaricomycetidae</taxon>
        <taxon>Boletales</taxon>
        <taxon>Paxilineae</taxon>
        <taxon>Paxillaceae</taxon>
        <taxon>Paxillus</taxon>
    </lineage>
</organism>
<dbReference type="InterPro" id="IPR036322">
    <property type="entry name" value="WD40_repeat_dom_sf"/>
</dbReference>
<evidence type="ECO:0000256" key="4">
    <source>
        <dbReference type="SAM" id="MobiDB-lite"/>
    </source>
</evidence>
<dbReference type="PROSITE" id="PS50082">
    <property type="entry name" value="WD_REPEATS_2"/>
    <property type="match status" value="2"/>
</dbReference>
<dbReference type="PANTHER" id="PTHR19848">
    <property type="entry name" value="WD40 REPEAT PROTEIN"/>
    <property type="match status" value="1"/>
</dbReference>
<keyword evidence="6" id="KW-1185">Reference proteome</keyword>
<dbReference type="OrthoDB" id="6262491at2759"/>